<feature type="compositionally biased region" description="Polar residues" evidence="1">
    <location>
        <begin position="158"/>
        <end position="170"/>
    </location>
</feature>
<feature type="compositionally biased region" description="Basic and acidic residues" evidence="1">
    <location>
        <begin position="803"/>
        <end position="813"/>
    </location>
</feature>
<reference evidence="3" key="1">
    <citation type="journal article" date="2020" name="Stud. Mycol.">
        <title>101 Dothideomycetes genomes: A test case for predicting lifestyles and emergence of pathogens.</title>
        <authorList>
            <person name="Haridas S."/>
            <person name="Albert R."/>
            <person name="Binder M."/>
            <person name="Bloem J."/>
            <person name="LaButti K."/>
            <person name="Salamov A."/>
            <person name="Andreopoulos B."/>
            <person name="Baker S."/>
            <person name="Barry K."/>
            <person name="Bills G."/>
            <person name="Bluhm B."/>
            <person name="Cannon C."/>
            <person name="Castanera R."/>
            <person name="Culley D."/>
            <person name="Daum C."/>
            <person name="Ezra D."/>
            <person name="Gonzalez J."/>
            <person name="Henrissat B."/>
            <person name="Kuo A."/>
            <person name="Liang C."/>
            <person name="Lipzen A."/>
            <person name="Lutzoni F."/>
            <person name="Magnuson J."/>
            <person name="Mondo S."/>
            <person name="Nolan M."/>
            <person name="Ohm R."/>
            <person name="Pangilinan J."/>
            <person name="Park H.-J."/>
            <person name="Ramirez L."/>
            <person name="Alfaro M."/>
            <person name="Sun H."/>
            <person name="Tritt A."/>
            <person name="Yoshinaga Y."/>
            <person name="Zwiers L.-H."/>
            <person name="Turgeon B."/>
            <person name="Goodwin S."/>
            <person name="Spatafora J."/>
            <person name="Crous P."/>
            <person name="Grigoriev I."/>
        </authorList>
    </citation>
    <scope>NUCLEOTIDE SEQUENCE [LARGE SCALE GENOMIC DNA]</scope>
    <source>
        <strain evidence="3">CBS 304.66</strain>
    </source>
</reference>
<feature type="region of interest" description="Disordered" evidence="1">
    <location>
        <begin position="524"/>
        <end position="566"/>
    </location>
</feature>
<evidence type="ECO:0000256" key="1">
    <source>
        <dbReference type="SAM" id="MobiDB-lite"/>
    </source>
</evidence>
<keyword evidence="3" id="KW-1185">Reference proteome</keyword>
<feature type="compositionally biased region" description="Pro residues" evidence="1">
    <location>
        <begin position="1108"/>
        <end position="1123"/>
    </location>
</feature>
<feature type="compositionally biased region" description="Polar residues" evidence="1">
    <location>
        <begin position="524"/>
        <end position="546"/>
    </location>
</feature>
<feature type="compositionally biased region" description="Basic and acidic residues" evidence="1">
    <location>
        <begin position="104"/>
        <end position="114"/>
    </location>
</feature>
<feature type="compositionally biased region" description="Polar residues" evidence="1">
    <location>
        <begin position="129"/>
        <end position="148"/>
    </location>
</feature>
<protein>
    <submittedName>
        <fullName evidence="2">Uncharacterized protein</fullName>
    </submittedName>
</protein>
<feature type="compositionally biased region" description="Low complexity" evidence="1">
    <location>
        <begin position="1247"/>
        <end position="1266"/>
    </location>
</feature>
<feature type="compositionally biased region" description="Basic and acidic residues" evidence="1">
    <location>
        <begin position="787"/>
        <end position="797"/>
    </location>
</feature>
<feature type="region of interest" description="Disordered" evidence="1">
    <location>
        <begin position="718"/>
        <end position="743"/>
    </location>
</feature>
<feature type="region of interest" description="Disordered" evidence="1">
    <location>
        <begin position="1"/>
        <end position="259"/>
    </location>
</feature>
<feature type="compositionally biased region" description="Low complexity" evidence="1">
    <location>
        <begin position="65"/>
        <end position="88"/>
    </location>
</feature>
<evidence type="ECO:0000313" key="3">
    <source>
        <dbReference type="Proteomes" id="UP000800093"/>
    </source>
</evidence>
<feature type="compositionally biased region" description="Pro residues" evidence="1">
    <location>
        <begin position="1074"/>
        <end position="1084"/>
    </location>
</feature>
<feature type="compositionally biased region" description="Low complexity" evidence="1">
    <location>
        <begin position="1095"/>
        <end position="1107"/>
    </location>
</feature>
<organism evidence="2 3">
    <name type="scientific">Lojkania enalia</name>
    <dbReference type="NCBI Taxonomy" id="147567"/>
    <lineage>
        <taxon>Eukaryota</taxon>
        <taxon>Fungi</taxon>
        <taxon>Dikarya</taxon>
        <taxon>Ascomycota</taxon>
        <taxon>Pezizomycotina</taxon>
        <taxon>Dothideomycetes</taxon>
        <taxon>Pleosporomycetidae</taxon>
        <taxon>Pleosporales</taxon>
        <taxon>Pleosporales incertae sedis</taxon>
        <taxon>Lojkania</taxon>
    </lineage>
</organism>
<accession>A0A9P4K4S4</accession>
<feature type="region of interest" description="Disordered" evidence="1">
    <location>
        <begin position="581"/>
        <end position="641"/>
    </location>
</feature>
<comment type="caution">
    <text evidence="2">The sequence shown here is derived from an EMBL/GenBank/DDBJ whole genome shotgun (WGS) entry which is preliminary data.</text>
</comment>
<feature type="compositionally biased region" description="Low complexity" evidence="1">
    <location>
        <begin position="116"/>
        <end position="128"/>
    </location>
</feature>
<feature type="compositionally biased region" description="Polar residues" evidence="1">
    <location>
        <begin position="581"/>
        <end position="597"/>
    </location>
</feature>
<feature type="compositionally biased region" description="Polar residues" evidence="1">
    <location>
        <begin position="776"/>
        <end position="786"/>
    </location>
</feature>
<feature type="region of interest" description="Disordered" evidence="1">
    <location>
        <begin position="677"/>
        <end position="701"/>
    </location>
</feature>
<evidence type="ECO:0000313" key="2">
    <source>
        <dbReference type="EMBL" id="KAF2262899.1"/>
    </source>
</evidence>
<dbReference type="OrthoDB" id="4188028at2759"/>
<feature type="compositionally biased region" description="Polar residues" evidence="1">
    <location>
        <begin position="901"/>
        <end position="937"/>
    </location>
</feature>
<feature type="compositionally biased region" description="Low complexity" evidence="1">
    <location>
        <begin position="10"/>
        <end position="26"/>
    </location>
</feature>
<feature type="compositionally biased region" description="Basic residues" evidence="1">
    <location>
        <begin position="245"/>
        <end position="255"/>
    </location>
</feature>
<dbReference type="EMBL" id="ML986634">
    <property type="protein sequence ID" value="KAF2262899.1"/>
    <property type="molecule type" value="Genomic_DNA"/>
</dbReference>
<feature type="compositionally biased region" description="Low complexity" evidence="1">
    <location>
        <begin position="1007"/>
        <end position="1018"/>
    </location>
</feature>
<feature type="region of interest" description="Disordered" evidence="1">
    <location>
        <begin position="759"/>
        <end position="1300"/>
    </location>
</feature>
<feature type="compositionally biased region" description="Polar residues" evidence="1">
    <location>
        <begin position="817"/>
        <end position="826"/>
    </location>
</feature>
<name>A0A9P4K4S4_9PLEO</name>
<proteinExistence type="predicted"/>
<feature type="compositionally biased region" description="Low complexity" evidence="1">
    <location>
        <begin position="950"/>
        <end position="967"/>
    </location>
</feature>
<dbReference type="Proteomes" id="UP000800093">
    <property type="component" value="Unassembled WGS sequence"/>
</dbReference>
<feature type="compositionally biased region" description="Polar residues" evidence="1">
    <location>
        <begin position="973"/>
        <end position="991"/>
    </location>
</feature>
<feature type="compositionally biased region" description="Basic and acidic residues" evidence="1">
    <location>
        <begin position="759"/>
        <end position="769"/>
    </location>
</feature>
<gene>
    <name evidence="2" type="ORF">CC78DRAFT_294572</name>
</gene>
<sequence>MPPKRKHKATQASAPAPQPKAQPADAGGIRTSSVKRRPSALPQGQRTSRLQPSEPLHMTTRRASRAASNNTSPAAPSSTNGSSSRRSSLNTVTNIDDLSDHEDEPPSKRIRTNEDSGSPPGSMGSSASQISVVESQTPAQQNAKSRVLSTRKRRASRDSSQSSKTISARQNGVPARSESEDISEQQLRRKKRKTNDPPQDPAEAPPELTDASTPAGSPEQIPDVESSQGLQHVLPIAADDAPTKVAKRLPGRRRQPHPDVNVETDLRRQLQLKMSYRVVAKTMKKMLDELSNRTINHLETDPEYHKQFPEYQAVLHQLQDHYQIRMDQIDAERELKLQHLERVHIAQERIQHEQFINCFKDLQEDMLLQCAYQLKQLEREMKMQTRNGTDDEDNIVEPTHTVDFPARNEDDRLGSKFASRSRAYVEVERLVNEVPSRRLFDKLRKEFVANDDEADDSLEDLPGGFATFTGPDRTDSTTFHNIASLLEAAADIDRALAQPEASKVIPNEQADALFLLASLSSDQPQASGLDTTSLQHSSVPSQVATPTPQPGLHRPVSPFEPVSKAPSAVPLETVQSNPAKLVHENSTSSTPSQQASGITPEKQTEPKQATPARLTSHRISDILNNDDDLPIPKPREPRPFVADQAPVASPSLLNAINQHSTPSNTGPLRLEAIVNREEREPNSRIAAAEDPGAGIKTESPSLNNQYWLSKNIIARNEHQPEHTHPKPSAIDHSRERLDSKKREHVEREEIYRLAHEVRETSGFNSDRRPSAGGYTMPSTTQPPYTRSTRDPAQHDLRNNAFEHGVRSQWDDGRSVGVSHTQQSAPPSTHYDPTQHHVDDSYTDLMPPASAGSYTTPGAPGPQFLYHRQHYNEPPASKPSSQGPSLPAHSHGPPQDPDHRQSPNVPQVQLDRQPSLRQPHMQSPSVSQRQPPGQSPSISHPPLHGQSPNMAHAHSYSQSHAPQQPQHPLFDRPSSVSFGPGQSPNIAHAQQGSAESQSQRSPRRESLTQPQPQTQGSTTKPPPVNYRFAHYDPAPVRSVYPPPPPGYERPKSHPNLQPAPPPHHYPNPYGATAAQPPPPPPPPQPAHSGYGPSHGAPPQSYAPSSYPGYVPPPGSFQAPPPPPISQQYPPLKIEQYGGQPILPANMAPPPGQQQGLGLAQPPPPPSAPSTPLASPYSQATYSQGYVGVPLSDQGVPMYDMPSPPRRNRPPTPQPRPRRQYRAYHAPGTQFRSYQGPESRRRPNNTSTPNSAPEASASIPNPISSPAPVQNTTLAPASMPMSNPTTPALPPASNSDSLSSEK</sequence>
<feature type="compositionally biased region" description="Polar residues" evidence="1">
    <location>
        <begin position="1267"/>
        <end position="1300"/>
    </location>
</feature>
<feature type="compositionally biased region" description="Polar residues" evidence="1">
    <location>
        <begin position="42"/>
        <end position="51"/>
    </location>
</feature>
<feature type="compositionally biased region" description="Pro residues" evidence="1">
    <location>
        <begin position="1200"/>
        <end position="1213"/>
    </location>
</feature>